<dbReference type="AlphaFoldDB" id="A0A512E276"/>
<feature type="signal peptide" evidence="1">
    <location>
        <begin position="1"/>
        <end position="20"/>
    </location>
</feature>
<comment type="caution">
    <text evidence="3">The sequence shown here is derived from an EMBL/GenBank/DDBJ whole genome shotgun (WGS) entry which is preliminary data.</text>
</comment>
<dbReference type="GO" id="GO:0046657">
    <property type="term" value="P:folic acid catabolic process"/>
    <property type="evidence" value="ECO:0007669"/>
    <property type="project" value="TreeGrafter"/>
</dbReference>
<dbReference type="GO" id="GO:0005737">
    <property type="term" value="C:cytoplasm"/>
    <property type="evidence" value="ECO:0007669"/>
    <property type="project" value="TreeGrafter"/>
</dbReference>
<dbReference type="InterPro" id="IPR017439">
    <property type="entry name" value="Amidohydrolase"/>
</dbReference>
<dbReference type="OrthoDB" id="9781032at2"/>
<accession>A0A512E276</accession>
<dbReference type="Proteomes" id="UP000321523">
    <property type="component" value="Unassembled WGS sequence"/>
</dbReference>
<dbReference type="InterPro" id="IPR011650">
    <property type="entry name" value="Peptidase_M20_dimer"/>
</dbReference>
<dbReference type="EMBL" id="BJYZ01000050">
    <property type="protein sequence ID" value="GEO42807.1"/>
    <property type="molecule type" value="Genomic_DNA"/>
</dbReference>
<dbReference type="PANTHER" id="PTHR30575">
    <property type="entry name" value="PEPTIDASE M20"/>
    <property type="match status" value="1"/>
</dbReference>
<name>A0A512E276_9PROT</name>
<feature type="chain" id="PRO_5021886252" evidence="1">
    <location>
        <begin position="21"/>
        <end position="536"/>
    </location>
</feature>
<organism evidence="3 4">
    <name type="scientific">Skermanella aerolata</name>
    <dbReference type="NCBI Taxonomy" id="393310"/>
    <lineage>
        <taxon>Bacteria</taxon>
        <taxon>Pseudomonadati</taxon>
        <taxon>Pseudomonadota</taxon>
        <taxon>Alphaproteobacteria</taxon>
        <taxon>Rhodospirillales</taxon>
        <taxon>Azospirillaceae</taxon>
        <taxon>Skermanella</taxon>
    </lineage>
</organism>
<gene>
    <name evidence="3" type="ORF">SAE02_69550</name>
</gene>
<feature type="domain" description="Peptidase M20 dimerisation" evidence="2">
    <location>
        <begin position="222"/>
        <end position="305"/>
    </location>
</feature>
<dbReference type="InterPro" id="IPR036264">
    <property type="entry name" value="Bact_exopeptidase_dim_dom"/>
</dbReference>
<dbReference type="InterPro" id="IPR052030">
    <property type="entry name" value="Peptidase_M20/M20A_hydrolases"/>
</dbReference>
<keyword evidence="4" id="KW-1185">Reference proteome</keyword>
<dbReference type="SUPFAM" id="SSF53187">
    <property type="entry name" value="Zn-dependent exopeptidases"/>
    <property type="match status" value="1"/>
</dbReference>
<dbReference type="NCBIfam" id="TIGR01891">
    <property type="entry name" value="amidohydrolases"/>
    <property type="match status" value="1"/>
</dbReference>
<dbReference type="SUPFAM" id="SSF55031">
    <property type="entry name" value="Bacterial exopeptidase dimerisation domain"/>
    <property type="match status" value="1"/>
</dbReference>
<dbReference type="GO" id="GO:0016805">
    <property type="term" value="F:dipeptidase activity"/>
    <property type="evidence" value="ECO:0007669"/>
    <property type="project" value="TreeGrafter"/>
</dbReference>
<dbReference type="Gene3D" id="3.30.70.360">
    <property type="match status" value="1"/>
</dbReference>
<evidence type="ECO:0000313" key="3">
    <source>
        <dbReference type="EMBL" id="GEO42807.1"/>
    </source>
</evidence>
<sequence length="536" mass="58832">MRRTALLVCSLLTIPQLALAQTAAEPSAVAASADRLPSLKQEIAASVEANGKLTQEMIDMIFSFGELAFQEVETSRYVTEILEKNGFAVERGISGMPTAWIARWGTGKPVIAFGSDIDGIPKASQKPGVAYHEPMIEGAPGHGEGHNSGQAVNVTAALALKTIMEREKLPGTLVLWPGVAEELLAGKAYMVRDGHFKDVDAVLFTHVGDNLDVTWGQPNGTGMISVEYTFKGESAHSAARPWRGRSALDAVELMNIGWNFRREHLEPEQRSHYVIKNGGDQPNVVPSLASVWYFIREMDAADIEKNFGIANKMAEAATMMTDTTVSRRIIGSAWPRHFNKVIAETMSENITAVGLPKWSEDDQALAKGVQRTVKVKDKGLANELEKFKPPAEKPESGGSDDIGDISWAVPTVTLRYPSNIPDLPGHHWANAISMATPIAHKGATAGAKVMAMTTLDLLLRPELITQAWTYYKDVQTKEVKYKPFISTKDKPATYINADVMAQYRPEMKKFYYNPALYPSYLEQLGIKYPTLEKAAN</sequence>
<evidence type="ECO:0000259" key="2">
    <source>
        <dbReference type="Pfam" id="PF07687"/>
    </source>
</evidence>
<keyword evidence="1" id="KW-0732">Signal</keyword>
<protein>
    <submittedName>
        <fullName evidence="3">Amidohydrolase</fullName>
    </submittedName>
</protein>
<reference evidence="3 4" key="1">
    <citation type="submission" date="2019-07" db="EMBL/GenBank/DDBJ databases">
        <title>Whole genome shotgun sequence of Skermanella aerolata NBRC 106429.</title>
        <authorList>
            <person name="Hosoyama A."/>
            <person name="Uohara A."/>
            <person name="Ohji S."/>
            <person name="Ichikawa N."/>
        </authorList>
    </citation>
    <scope>NUCLEOTIDE SEQUENCE [LARGE SCALE GENOMIC DNA]</scope>
    <source>
        <strain evidence="3 4">NBRC 106429</strain>
    </source>
</reference>
<evidence type="ECO:0000256" key="1">
    <source>
        <dbReference type="SAM" id="SignalP"/>
    </source>
</evidence>
<keyword evidence="3" id="KW-0378">Hydrolase</keyword>
<dbReference type="GO" id="GO:0071713">
    <property type="term" value="F:para-aminobenzoyl-glutamate hydrolase activity"/>
    <property type="evidence" value="ECO:0007669"/>
    <property type="project" value="TreeGrafter"/>
</dbReference>
<dbReference type="Gene3D" id="3.40.630.10">
    <property type="entry name" value="Zn peptidases"/>
    <property type="match status" value="2"/>
</dbReference>
<dbReference type="RefSeq" id="WP_044436040.1">
    <property type="nucleotide sequence ID" value="NZ_BJYZ01000050.1"/>
</dbReference>
<dbReference type="Pfam" id="PF07687">
    <property type="entry name" value="M20_dimer"/>
    <property type="match status" value="1"/>
</dbReference>
<evidence type="ECO:0000313" key="4">
    <source>
        <dbReference type="Proteomes" id="UP000321523"/>
    </source>
</evidence>
<dbReference type="PANTHER" id="PTHR30575:SF0">
    <property type="entry name" value="XAA-ARG DIPEPTIDASE"/>
    <property type="match status" value="1"/>
</dbReference>
<proteinExistence type="predicted"/>